<dbReference type="PANTHER" id="PTHR45138:SF9">
    <property type="entry name" value="DIGUANYLATE CYCLASE DGCM-RELATED"/>
    <property type="match status" value="1"/>
</dbReference>
<dbReference type="InterPro" id="IPR000160">
    <property type="entry name" value="GGDEF_dom"/>
</dbReference>
<dbReference type="Gene3D" id="3.30.70.270">
    <property type="match status" value="1"/>
</dbReference>
<feature type="transmembrane region" description="Helical" evidence="1">
    <location>
        <begin position="98"/>
        <end position="116"/>
    </location>
</feature>
<feature type="domain" description="GGDEF" evidence="2">
    <location>
        <begin position="246"/>
        <end position="380"/>
    </location>
</feature>
<keyword evidence="1" id="KW-1133">Transmembrane helix</keyword>
<evidence type="ECO:0000313" key="4">
    <source>
        <dbReference type="Proteomes" id="UP000622405"/>
    </source>
</evidence>
<gene>
    <name evidence="3" type="ORF">GH811_02425</name>
</gene>
<comment type="caution">
    <text evidence="3">The sequence shown here is derived from an EMBL/GenBank/DDBJ whole genome shotgun (WGS) entry which is preliminary data.</text>
</comment>
<feature type="transmembrane region" description="Helical" evidence="1">
    <location>
        <begin position="33"/>
        <end position="53"/>
    </location>
</feature>
<dbReference type="NCBIfam" id="TIGR00254">
    <property type="entry name" value="GGDEF"/>
    <property type="match status" value="1"/>
</dbReference>
<reference evidence="3 4" key="1">
    <citation type="journal article" date="2020" name="mSystems">
        <title>Defining Genomic and Predicted Metabolic Features of the Acetobacterium Genus.</title>
        <authorList>
            <person name="Ross D.E."/>
            <person name="Marshall C.W."/>
            <person name="Gulliver D."/>
            <person name="May H.D."/>
            <person name="Norman R.S."/>
        </authorList>
    </citation>
    <scope>NUCLEOTIDE SEQUENCE [LARGE SCALE GENOMIC DNA]</scope>
    <source>
        <strain evidence="3 4">DSM 4132</strain>
    </source>
</reference>
<feature type="transmembrane region" description="Helical" evidence="1">
    <location>
        <begin position="65"/>
        <end position="86"/>
    </location>
</feature>
<evidence type="ECO:0000313" key="3">
    <source>
        <dbReference type="EMBL" id="MBC3898474.1"/>
    </source>
</evidence>
<dbReference type="InterPro" id="IPR043128">
    <property type="entry name" value="Rev_trsase/Diguanyl_cyclase"/>
</dbReference>
<evidence type="ECO:0000256" key="1">
    <source>
        <dbReference type="SAM" id="Phobius"/>
    </source>
</evidence>
<dbReference type="EMBL" id="WJBE01000001">
    <property type="protein sequence ID" value="MBC3898474.1"/>
    <property type="molecule type" value="Genomic_DNA"/>
</dbReference>
<feature type="transmembrane region" description="Helical" evidence="1">
    <location>
        <begin position="174"/>
        <end position="195"/>
    </location>
</feature>
<dbReference type="SUPFAM" id="SSF55073">
    <property type="entry name" value="Nucleotide cyclase"/>
    <property type="match status" value="1"/>
</dbReference>
<feature type="transmembrane region" description="Helical" evidence="1">
    <location>
        <begin position="122"/>
        <end position="142"/>
    </location>
</feature>
<accession>A0ABR6YTG6</accession>
<keyword evidence="4" id="KW-1185">Reference proteome</keyword>
<dbReference type="InterPro" id="IPR050469">
    <property type="entry name" value="Diguanylate_Cyclase"/>
</dbReference>
<dbReference type="Pfam" id="PF00990">
    <property type="entry name" value="GGDEF"/>
    <property type="match status" value="1"/>
</dbReference>
<keyword evidence="1" id="KW-0472">Membrane</keyword>
<dbReference type="Proteomes" id="UP000622405">
    <property type="component" value="Unassembled WGS sequence"/>
</dbReference>
<organism evidence="3 4">
    <name type="scientific">Acetobacterium malicum</name>
    <dbReference type="NCBI Taxonomy" id="52692"/>
    <lineage>
        <taxon>Bacteria</taxon>
        <taxon>Bacillati</taxon>
        <taxon>Bacillota</taxon>
        <taxon>Clostridia</taxon>
        <taxon>Eubacteriales</taxon>
        <taxon>Eubacteriaceae</taxon>
        <taxon>Acetobacterium</taxon>
    </lineage>
</organism>
<sequence>MKNKHLLTAGNAPPESAISLIQQNTNQINIKRLNYFFFWMLIIEPFIILFFDIEGLLQQNSHEKWIHLSYFVLHLALWLISLGWTLMRKTIKNKYGAINSFVPVVTSFVLVLLSLINSLDQINGNGITVYIAYILMAGVALLMPFPTNLIVLIPSYGIFVMGMLIFQTDPFAKFSSLTNGSIFFLAVVVISSYLYKYYYDNILHTVELKLANEKLNYISTHDGLTGLYNRLEFEHQLSTLHQQSTNKIALLLLDIDFFKQINDQYGHLVGDQVLIHIAQIIENAVSDDFIVSRWGGEEFLVAGPVTSLKQALNLAEMIRDQIANDSYPSEQGNITITVSMGVSLITGDCIKNFDHYFKQADDALYLAKKNGRNRVEQSVL</sequence>
<feature type="transmembrane region" description="Helical" evidence="1">
    <location>
        <begin position="149"/>
        <end position="168"/>
    </location>
</feature>
<dbReference type="RefSeq" id="WP_186893121.1">
    <property type="nucleotide sequence ID" value="NZ_WJBE01000001.1"/>
</dbReference>
<keyword evidence="1" id="KW-0812">Transmembrane</keyword>
<protein>
    <submittedName>
        <fullName evidence="3">Diguanylate cyclase</fullName>
    </submittedName>
</protein>
<dbReference type="PANTHER" id="PTHR45138">
    <property type="entry name" value="REGULATORY COMPONENTS OF SENSORY TRANSDUCTION SYSTEM"/>
    <property type="match status" value="1"/>
</dbReference>
<proteinExistence type="predicted"/>
<dbReference type="SMART" id="SM00267">
    <property type="entry name" value="GGDEF"/>
    <property type="match status" value="1"/>
</dbReference>
<name>A0ABR6YTG6_9FIRM</name>
<dbReference type="PROSITE" id="PS50887">
    <property type="entry name" value="GGDEF"/>
    <property type="match status" value="1"/>
</dbReference>
<dbReference type="CDD" id="cd01949">
    <property type="entry name" value="GGDEF"/>
    <property type="match status" value="1"/>
</dbReference>
<evidence type="ECO:0000259" key="2">
    <source>
        <dbReference type="PROSITE" id="PS50887"/>
    </source>
</evidence>
<dbReference type="InterPro" id="IPR029787">
    <property type="entry name" value="Nucleotide_cyclase"/>
</dbReference>